<dbReference type="InterPro" id="IPR024483">
    <property type="entry name" value="Glam1"/>
</dbReference>
<sequence>MSPSNNRKSLKLGCLPICQTLKVICVLGIILSPSILLLDYPPVPRTAIFLFGFILNFVVLYGVQKRDDLILRSTHWIFCTLLLLNLIILGTVLIFMGRLLSTEYVKVSRMATRNHWMVIQHEQIVYESDENSFWKKMSPHGEVTRELKIGLLAEGFFFASFFGIRIISVY</sequence>
<keyword evidence="1" id="KW-0812">Transmembrane</keyword>
<dbReference type="AlphaFoldDB" id="A0A1I7U9L0"/>
<dbReference type="Proteomes" id="UP000095282">
    <property type="component" value="Unplaced"/>
</dbReference>
<keyword evidence="1" id="KW-0472">Membrane</keyword>
<dbReference type="WBParaSite" id="Csp11.Scaffold629.g16257.t1">
    <property type="protein sequence ID" value="Csp11.Scaffold629.g16257.t1"/>
    <property type="gene ID" value="Csp11.Scaffold629.g16257"/>
</dbReference>
<proteinExistence type="predicted"/>
<evidence type="ECO:0000313" key="3">
    <source>
        <dbReference type="WBParaSite" id="Csp11.Scaffold629.g16257.t1"/>
    </source>
</evidence>
<feature type="transmembrane region" description="Helical" evidence="1">
    <location>
        <begin position="147"/>
        <end position="167"/>
    </location>
</feature>
<accession>A0A1I7U9L0</accession>
<keyword evidence="2" id="KW-1185">Reference proteome</keyword>
<protein>
    <submittedName>
        <fullName evidence="3">Transmembrane protein 249</fullName>
    </submittedName>
</protein>
<name>A0A1I7U9L0_9PELO</name>
<evidence type="ECO:0000256" key="1">
    <source>
        <dbReference type="SAM" id="Phobius"/>
    </source>
</evidence>
<organism evidence="2 3">
    <name type="scientific">Caenorhabditis tropicalis</name>
    <dbReference type="NCBI Taxonomy" id="1561998"/>
    <lineage>
        <taxon>Eukaryota</taxon>
        <taxon>Metazoa</taxon>
        <taxon>Ecdysozoa</taxon>
        <taxon>Nematoda</taxon>
        <taxon>Chromadorea</taxon>
        <taxon>Rhabditida</taxon>
        <taxon>Rhabditina</taxon>
        <taxon>Rhabditomorpha</taxon>
        <taxon>Rhabditoidea</taxon>
        <taxon>Rhabditidae</taxon>
        <taxon>Peloderinae</taxon>
        <taxon>Caenorhabditis</taxon>
    </lineage>
</organism>
<feature type="transmembrane region" description="Helical" evidence="1">
    <location>
        <begin position="12"/>
        <end position="31"/>
    </location>
</feature>
<keyword evidence="1" id="KW-1133">Transmembrane helix</keyword>
<evidence type="ECO:0000313" key="2">
    <source>
        <dbReference type="Proteomes" id="UP000095282"/>
    </source>
</evidence>
<reference evidence="3" key="1">
    <citation type="submission" date="2016-11" db="UniProtKB">
        <authorList>
            <consortium name="WormBaseParasite"/>
        </authorList>
    </citation>
    <scope>IDENTIFICATION</scope>
</reference>
<dbReference type="Pfam" id="PF10912">
    <property type="entry name" value="Glam1"/>
    <property type="match status" value="1"/>
</dbReference>
<feature type="transmembrane region" description="Helical" evidence="1">
    <location>
        <begin position="75"/>
        <end position="100"/>
    </location>
</feature>
<feature type="transmembrane region" description="Helical" evidence="1">
    <location>
        <begin position="43"/>
        <end position="63"/>
    </location>
</feature>